<reference evidence="2 3" key="1">
    <citation type="submission" date="2020-12" db="EMBL/GenBank/DDBJ databases">
        <title>YIM B01967 draft genome.</title>
        <authorList>
            <person name="Yan X."/>
        </authorList>
    </citation>
    <scope>NUCLEOTIDE SEQUENCE [LARGE SCALE GENOMIC DNA]</scope>
    <source>
        <strain evidence="2 3">YIM B01967</strain>
    </source>
</reference>
<feature type="transmembrane region" description="Helical" evidence="1">
    <location>
        <begin position="29"/>
        <end position="47"/>
    </location>
</feature>
<name>A0ABS1H9K7_9BACL</name>
<organism evidence="2 3">
    <name type="scientific">Viridibacillus soli</name>
    <dbReference type="NCBI Taxonomy" id="2798301"/>
    <lineage>
        <taxon>Bacteria</taxon>
        <taxon>Bacillati</taxon>
        <taxon>Bacillota</taxon>
        <taxon>Bacilli</taxon>
        <taxon>Bacillales</taxon>
        <taxon>Caryophanaceae</taxon>
        <taxon>Viridibacillus</taxon>
    </lineage>
</organism>
<sequence length="56" mass="6432">MVFFKKTHMYILSAIIALFGILVNYETTWAVVLLGISFVGYLFLIYLDRGKAKNNN</sequence>
<dbReference type="EMBL" id="JAEOAH010000023">
    <property type="protein sequence ID" value="MBK3496102.1"/>
    <property type="molecule type" value="Genomic_DNA"/>
</dbReference>
<gene>
    <name evidence="2" type="ORF">JFL43_14765</name>
</gene>
<keyword evidence="3" id="KW-1185">Reference proteome</keyword>
<feature type="transmembrane region" description="Helical" evidence="1">
    <location>
        <begin position="7"/>
        <end position="23"/>
    </location>
</feature>
<protein>
    <submittedName>
        <fullName evidence="2">Uncharacterized protein</fullName>
    </submittedName>
</protein>
<keyword evidence="1" id="KW-0812">Transmembrane</keyword>
<keyword evidence="1" id="KW-0472">Membrane</keyword>
<comment type="caution">
    <text evidence="2">The sequence shown here is derived from an EMBL/GenBank/DDBJ whole genome shotgun (WGS) entry which is preliminary data.</text>
</comment>
<evidence type="ECO:0000313" key="2">
    <source>
        <dbReference type="EMBL" id="MBK3496102.1"/>
    </source>
</evidence>
<accession>A0ABS1H9K7</accession>
<dbReference type="Proteomes" id="UP000618943">
    <property type="component" value="Unassembled WGS sequence"/>
</dbReference>
<evidence type="ECO:0000313" key="3">
    <source>
        <dbReference type="Proteomes" id="UP000618943"/>
    </source>
</evidence>
<keyword evidence="1" id="KW-1133">Transmembrane helix</keyword>
<proteinExistence type="predicted"/>
<dbReference type="RefSeq" id="WP_200749627.1">
    <property type="nucleotide sequence ID" value="NZ_JAEOAH010000023.1"/>
</dbReference>
<evidence type="ECO:0000256" key="1">
    <source>
        <dbReference type="SAM" id="Phobius"/>
    </source>
</evidence>